<dbReference type="InterPro" id="IPR015679">
    <property type="entry name" value="PLipase_D_fam"/>
</dbReference>
<evidence type="ECO:0000256" key="4">
    <source>
        <dbReference type="ARBA" id="ARBA00023098"/>
    </source>
</evidence>
<evidence type="ECO:0000313" key="7">
    <source>
        <dbReference type="Proteomes" id="UP000074561"/>
    </source>
</evidence>
<dbReference type="GO" id="GO:0009395">
    <property type="term" value="P:phospholipid catabolic process"/>
    <property type="evidence" value="ECO:0007669"/>
    <property type="project" value="TreeGrafter"/>
</dbReference>
<dbReference type="PANTHER" id="PTHR18896">
    <property type="entry name" value="PHOSPHOLIPASE D"/>
    <property type="match status" value="1"/>
</dbReference>
<feature type="domain" description="PLD phosphodiesterase" evidence="5">
    <location>
        <begin position="516"/>
        <end position="543"/>
    </location>
</feature>
<dbReference type="PATRIC" id="fig|279113.9.peg.24"/>
<gene>
    <name evidence="6" type="ORF">CPter91_0023</name>
</gene>
<dbReference type="SMART" id="SM00155">
    <property type="entry name" value="PLDc"/>
    <property type="match status" value="2"/>
</dbReference>
<dbReference type="PROSITE" id="PS50035">
    <property type="entry name" value="PLD"/>
    <property type="match status" value="1"/>
</dbReference>
<accession>A0A127PX83</accession>
<dbReference type="KEGG" id="cpra:CPter91_0023"/>
<evidence type="ECO:0000256" key="3">
    <source>
        <dbReference type="ARBA" id="ARBA00022801"/>
    </source>
</evidence>
<dbReference type="InterPro" id="IPR025202">
    <property type="entry name" value="PLD-like_dom"/>
</dbReference>
<evidence type="ECO:0000313" key="6">
    <source>
        <dbReference type="EMBL" id="AMP02423.1"/>
    </source>
</evidence>
<dbReference type="AlphaFoldDB" id="A0A127PX83"/>
<dbReference type="GO" id="GO:0004630">
    <property type="term" value="F:phospholipase D activity"/>
    <property type="evidence" value="ECO:0007669"/>
    <property type="project" value="UniProtKB-EC"/>
</dbReference>
<dbReference type="STRING" id="279113.CPter91_0023"/>
<sequence length="630" mass="70451">MSYDIQKNLKSIRRDEHIPASTDQRAPQGSMQWFLENRSDTHPIHNNNALQFFMCGKEGFGSIASDIDKASHSVDLVCWGFDPAMELVRKPGKWGQRGETFGDLLARKSKQGVKIRLLIWKDLVGSAKQGNMIGYISPSLWHTPDGIEKQRLDHCIAWWKGIQYGEYPNIEVRTRSVPSSDARHSLAKNFPDMSSTLLEKLLTEQVATHHQKPVLIDYEHPDPSRAVGYVMGLNSITDYWDSSSHIFNDHCREADYLQDRAGSVIRKPYRDYAIRVQGEALYSLNQNFSKAWDNVKTELGKPLLNGALLGSRAKVSAGSLSSSCTAGHRCQIVRTQPQEQDATIWESYQLALSNAIQYIYAENQYFFLPEWAQGIKQIRKANQTGYLNGKVVKKDIPALYVFIVIPNPEDRGMVPRTYSTVAELGAGDQFPTYQAGAEQATKVINTPPPSRDYYDGDVGTIPNPGPRDIVDNQHLSDIKAIRRELQQLGIEVLVAMLQSFDDNGASKSKSSEERYREIYIHSKLMLIDDTFTTLGSANLSPRSMAGDSELNLITEDPGFTSNARARVWGNLAGGDLSGGGGSRNEIAQTHKKWKDRMDKNYGGQSNSEAFEDGSFIVPFRDTGGSAMRVR</sequence>
<comment type="catalytic activity">
    <reaction evidence="1">
        <text>a 1,2-diacyl-sn-glycero-3-phosphocholine + H2O = a 1,2-diacyl-sn-glycero-3-phosphate + choline + H(+)</text>
        <dbReference type="Rhea" id="RHEA:14445"/>
        <dbReference type="ChEBI" id="CHEBI:15354"/>
        <dbReference type="ChEBI" id="CHEBI:15377"/>
        <dbReference type="ChEBI" id="CHEBI:15378"/>
        <dbReference type="ChEBI" id="CHEBI:57643"/>
        <dbReference type="ChEBI" id="CHEBI:58608"/>
        <dbReference type="EC" id="3.1.4.4"/>
    </reaction>
</comment>
<dbReference type="Pfam" id="PF13091">
    <property type="entry name" value="PLDc_2"/>
    <property type="match status" value="1"/>
</dbReference>
<evidence type="ECO:0000256" key="1">
    <source>
        <dbReference type="ARBA" id="ARBA00000798"/>
    </source>
</evidence>
<dbReference type="InterPro" id="IPR001736">
    <property type="entry name" value="PLipase_D/transphosphatidylase"/>
</dbReference>
<dbReference type="EMBL" id="CP013234">
    <property type="protein sequence ID" value="AMP02423.1"/>
    <property type="molecule type" value="Genomic_DNA"/>
</dbReference>
<dbReference type="Gene3D" id="3.30.870.10">
    <property type="entry name" value="Endonuclease Chain A"/>
    <property type="match status" value="2"/>
</dbReference>
<reference evidence="6 7" key="1">
    <citation type="submission" date="2015-11" db="EMBL/GenBank/DDBJ databases">
        <title>Exploring the genomic traits of fungus-feeding bacterial genus Collimonas.</title>
        <authorList>
            <person name="Song C."/>
            <person name="Schmidt R."/>
            <person name="de Jager V."/>
            <person name="Krzyzanowska D."/>
            <person name="Jongedijk E."/>
            <person name="Cankar K."/>
            <person name="Beekwilder J."/>
            <person name="van Veen A."/>
            <person name="de Boer W."/>
            <person name="van Veen J.A."/>
            <person name="Garbeva P."/>
        </authorList>
    </citation>
    <scope>NUCLEOTIDE SEQUENCE [LARGE SCALE GENOMIC DNA]</scope>
    <source>
        <strain evidence="6 7">Ter91</strain>
    </source>
</reference>
<dbReference type="SUPFAM" id="SSF56024">
    <property type="entry name" value="Phospholipase D/nuclease"/>
    <property type="match status" value="2"/>
</dbReference>
<proteinExistence type="predicted"/>
<evidence type="ECO:0000259" key="5">
    <source>
        <dbReference type="PROSITE" id="PS50035"/>
    </source>
</evidence>
<name>A0A127PX83_9BURK</name>
<keyword evidence="3" id="KW-0378">Hydrolase</keyword>
<dbReference type="PANTHER" id="PTHR18896:SF76">
    <property type="entry name" value="PHOSPHOLIPASE"/>
    <property type="match status" value="1"/>
</dbReference>
<organism evidence="6 7">
    <name type="scientific">Collimonas pratensis</name>
    <dbReference type="NCBI Taxonomy" id="279113"/>
    <lineage>
        <taxon>Bacteria</taxon>
        <taxon>Pseudomonadati</taxon>
        <taxon>Pseudomonadota</taxon>
        <taxon>Betaproteobacteria</taxon>
        <taxon>Burkholderiales</taxon>
        <taxon>Oxalobacteraceae</taxon>
        <taxon>Collimonas</taxon>
    </lineage>
</organism>
<keyword evidence="2" id="KW-0677">Repeat</keyword>
<evidence type="ECO:0000256" key="2">
    <source>
        <dbReference type="ARBA" id="ARBA00022737"/>
    </source>
</evidence>
<dbReference type="Proteomes" id="UP000074561">
    <property type="component" value="Chromosome"/>
</dbReference>
<protein>
    <submittedName>
        <fullName evidence="6">Phospholipase D family protein</fullName>
    </submittedName>
</protein>
<keyword evidence="4" id="KW-0443">Lipid metabolism</keyword>